<proteinExistence type="predicted"/>
<protein>
    <recommendedName>
        <fullName evidence="3">PKD domain-containing protein</fullName>
    </recommendedName>
</protein>
<name>D6Y230_THEBD</name>
<evidence type="ECO:0008006" key="3">
    <source>
        <dbReference type="Google" id="ProtNLM"/>
    </source>
</evidence>
<evidence type="ECO:0000313" key="2">
    <source>
        <dbReference type="Proteomes" id="UP000006640"/>
    </source>
</evidence>
<dbReference type="Proteomes" id="UP000006640">
    <property type="component" value="Chromosome"/>
</dbReference>
<organism evidence="1 2">
    <name type="scientific">Thermobispora bispora (strain ATCC 19993 / DSM 43833 / CBS 139.67 / JCM 10125 / KCTC 9307 / NBRC 14880 / R51)</name>
    <dbReference type="NCBI Taxonomy" id="469371"/>
    <lineage>
        <taxon>Bacteria</taxon>
        <taxon>Bacillati</taxon>
        <taxon>Actinomycetota</taxon>
        <taxon>Actinomycetes</taxon>
        <taxon>Streptosporangiales</taxon>
        <taxon>Streptosporangiaceae</taxon>
        <taxon>Thermobispora</taxon>
    </lineage>
</organism>
<keyword evidence="2" id="KW-1185">Reference proteome</keyword>
<dbReference type="OrthoDB" id="3534992at2"/>
<accession>D6Y230</accession>
<dbReference type="RefSeq" id="WP_013130298.1">
    <property type="nucleotide sequence ID" value="NC_014165.1"/>
</dbReference>
<dbReference type="HOGENOM" id="CLU_986716_0_0_11"/>
<dbReference type="AlphaFoldDB" id="D6Y230"/>
<reference evidence="1 2" key="1">
    <citation type="submission" date="2010-01" db="EMBL/GenBank/DDBJ databases">
        <title>The complete genome of Thermobispora bispora DSM 43833.</title>
        <authorList>
            <consortium name="US DOE Joint Genome Institute (JGI-PGF)"/>
            <person name="Lucas S."/>
            <person name="Copeland A."/>
            <person name="Lapidus A."/>
            <person name="Glavina del Rio T."/>
            <person name="Dalin E."/>
            <person name="Tice H."/>
            <person name="Bruce D."/>
            <person name="Goodwin L."/>
            <person name="Pitluck S."/>
            <person name="Kyrpides N."/>
            <person name="Mavromatis K."/>
            <person name="Ivanova N."/>
            <person name="Mikhailova N."/>
            <person name="Chertkov O."/>
            <person name="Brettin T."/>
            <person name="Detter J.C."/>
            <person name="Han C."/>
            <person name="Larimer F."/>
            <person name="Land M."/>
            <person name="Hauser L."/>
            <person name="Markowitz V."/>
            <person name="Cheng J.-F."/>
            <person name="Hugenholtz P."/>
            <person name="Woyke T."/>
            <person name="Wu D."/>
            <person name="Jando M."/>
            <person name="Schneider S."/>
            <person name="Klenk H.-P."/>
            <person name="Eisen J.A."/>
        </authorList>
    </citation>
    <scope>NUCLEOTIDE SEQUENCE [LARGE SCALE GENOMIC DNA]</scope>
    <source>
        <strain evidence="2">ATCC 19993 / DSM 43833 / CBS 139.67 / JCM 10125 / KCTC 9307 / NBRC 14880 / R51</strain>
    </source>
</reference>
<dbReference type="KEGG" id="tbi:Tbis_0028"/>
<dbReference type="EMBL" id="CP001874">
    <property type="protein sequence ID" value="ADG86765.1"/>
    <property type="molecule type" value="Genomic_DNA"/>
</dbReference>
<gene>
    <name evidence="1" type="ordered locus">Tbis_0028</name>
</gene>
<sequence>MVKYRWVHNGRVVGKGTVKVIRDKRISYTFKPNESHKGWVALEIVSPRYGRSAHNAYQVTCEEPEPPAPPVETAASATAPEDYTGACPITRVFTGTVSVNRIEPGGTTVQYRWMGPDFQGPTETLTFAEGDPLTKNVSHSVEVTASGPVQRWIEISSPNPAVSATAQTQVECQPLQITILNIQRSIDLSACGTPGYGPAITFSSPVQVNGPVRVEYRWDFNEGELTVPGSFETTGPSTVTVSHRLESSPLTARDLMRVRLMITSHNVSGRVLDFTPPPCPAS</sequence>
<evidence type="ECO:0000313" key="1">
    <source>
        <dbReference type="EMBL" id="ADG86765.1"/>
    </source>
</evidence>